<evidence type="ECO:0000313" key="2">
    <source>
        <dbReference type="Proteomes" id="UP000724584"/>
    </source>
</evidence>
<gene>
    <name evidence="1" type="ORF">F5144DRAFT_171672</name>
</gene>
<sequence length="374" mass="42061">MVTRRSQTLAEQKQKAQDVIEILSSDSEPEAPDVEDDVEEPTYDNEDIHNQPLLRAAGIKYKPEPQEDEELQQDEPHSVSGAKLAVRNKETGAAKHRHVSIEIPLPASAEARRKKTEASASESQEGNDEDVFKTPKEHRKHITFDDSDHDEFVTPREGPSKDPMETITAGTNEKDDEEDEEEESDDEAPPEAVSTRVAEAETLKAAGAAAKAVEQQAAALKRKRQERDTFLRQQAAERKQTQKKPIRQDDEDDEDTPGIEDPALETEKRREVPKLLPLELLESDDEDDVPQQTDPDANGQHKRRKLGAAEQALLREPKLPKDKRLGSAAYRVVKRAGDVRLAPRVKKQAVNLKEALLRRDRIAQPRGGFFVKNR</sequence>
<dbReference type="Proteomes" id="UP000724584">
    <property type="component" value="Unassembled WGS sequence"/>
</dbReference>
<comment type="caution">
    <text evidence="1">The sequence shown here is derived from an EMBL/GenBank/DDBJ whole genome shotgun (WGS) entry which is preliminary data.</text>
</comment>
<accession>A0ACB7PGS0</accession>
<name>A0ACB7PGS0_9PEZI</name>
<evidence type="ECO:0000313" key="1">
    <source>
        <dbReference type="EMBL" id="KAH6636231.1"/>
    </source>
</evidence>
<keyword evidence="2" id="KW-1185">Reference proteome</keyword>
<dbReference type="EMBL" id="JAGIZQ010000003">
    <property type="protein sequence ID" value="KAH6636231.1"/>
    <property type="molecule type" value="Genomic_DNA"/>
</dbReference>
<protein>
    <submittedName>
        <fullName evidence="1">Uncharacterized protein</fullName>
    </submittedName>
</protein>
<proteinExistence type="predicted"/>
<reference evidence="1 2" key="1">
    <citation type="journal article" date="2021" name="Nat. Commun.">
        <title>Genetic determinants of endophytism in the Arabidopsis root mycobiome.</title>
        <authorList>
            <person name="Mesny F."/>
            <person name="Miyauchi S."/>
            <person name="Thiergart T."/>
            <person name="Pickel B."/>
            <person name="Atanasova L."/>
            <person name="Karlsson M."/>
            <person name="Huettel B."/>
            <person name="Barry K.W."/>
            <person name="Haridas S."/>
            <person name="Chen C."/>
            <person name="Bauer D."/>
            <person name="Andreopoulos W."/>
            <person name="Pangilinan J."/>
            <person name="LaButti K."/>
            <person name="Riley R."/>
            <person name="Lipzen A."/>
            <person name="Clum A."/>
            <person name="Drula E."/>
            <person name="Henrissat B."/>
            <person name="Kohler A."/>
            <person name="Grigoriev I.V."/>
            <person name="Martin F.M."/>
            <person name="Hacquard S."/>
        </authorList>
    </citation>
    <scope>NUCLEOTIDE SEQUENCE [LARGE SCALE GENOMIC DNA]</scope>
    <source>
        <strain evidence="1 2">MPI-SDFR-AT-0079</strain>
    </source>
</reference>
<organism evidence="1 2">
    <name type="scientific">Chaetomium tenue</name>
    <dbReference type="NCBI Taxonomy" id="1854479"/>
    <lineage>
        <taxon>Eukaryota</taxon>
        <taxon>Fungi</taxon>
        <taxon>Dikarya</taxon>
        <taxon>Ascomycota</taxon>
        <taxon>Pezizomycotina</taxon>
        <taxon>Sordariomycetes</taxon>
        <taxon>Sordariomycetidae</taxon>
        <taxon>Sordariales</taxon>
        <taxon>Chaetomiaceae</taxon>
        <taxon>Chaetomium</taxon>
    </lineage>
</organism>